<dbReference type="Proteomes" id="UP001303115">
    <property type="component" value="Unassembled WGS sequence"/>
</dbReference>
<feature type="region of interest" description="Disordered" evidence="1">
    <location>
        <begin position="1"/>
        <end position="105"/>
    </location>
</feature>
<evidence type="ECO:0000313" key="2">
    <source>
        <dbReference type="EMBL" id="KAK4043547.1"/>
    </source>
</evidence>
<protein>
    <submittedName>
        <fullName evidence="2">Cecdcb10-78c0-46c6-b0b7-dd05d15faac3</fullName>
    </submittedName>
</protein>
<proteinExistence type="predicted"/>
<dbReference type="EMBL" id="MU854326">
    <property type="protein sequence ID" value="KAK4043547.1"/>
    <property type="molecule type" value="Genomic_DNA"/>
</dbReference>
<accession>A0AAN6PMI1</accession>
<reference evidence="3" key="1">
    <citation type="journal article" date="2023" name="Mol. Phylogenet. Evol.">
        <title>Genome-scale phylogeny and comparative genomics of the fungal order Sordariales.</title>
        <authorList>
            <person name="Hensen N."/>
            <person name="Bonometti L."/>
            <person name="Westerberg I."/>
            <person name="Brannstrom I.O."/>
            <person name="Guillou S."/>
            <person name="Cros-Aarteil S."/>
            <person name="Calhoun S."/>
            <person name="Haridas S."/>
            <person name="Kuo A."/>
            <person name="Mondo S."/>
            <person name="Pangilinan J."/>
            <person name="Riley R."/>
            <person name="LaButti K."/>
            <person name="Andreopoulos B."/>
            <person name="Lipzen A."/>
            <person name="Chen C."/>
            <person name="Yan M."/>
            <person name="Daum C."/>
            <person name="Ng V."/>
            <person name="Clum A."/>
            <person name="Steindorff A."/>
            <person name="Ohm R.A."/>
            <person name="Martin F."/>
            <person name="Silar P."/>
            <person name="Natvig D.O."/>
            <person name="Lalanne C."/>
            <person name="Gautier V."/>
            <person name="Ament-Velasquez S.L."/>
            <person name="Kruys A."/>
            <person name="Hutchinson M.I."/>
            <person name="Powell A.J."/>
            <person name="Barry K."/>
            <person name="Miller A.N."/>
            <person name="Grigoriev I.V."/>
            <person name="Debuchy R."/>
            <person name="Gladieux P."/>
            <person name="Hiltunen Thoren M."/>
            <person name="Johannesson H."/>
        </authorList>
    </citation>
    <scope>NUCLEOTIDE SEQUENCE [LARGE SCALE GENOMIC DNA]</scope>
    <source>
        <strain evidence="3">CBS 284.82</strain>
    </source>
</reference>
<organism evidence="2 3">
    <name type="scientific">Parachaetomium inaequale</name>
    <dbReference type="NCBI Taxonomy" id="2588326"/>
    <lineage>
        <taxon>Eukaryota</taxon>
        <taxon>Fungi</taxon>
        <taxon>Dikarya</taxon>
        <taxon>Ascomycota</taxon>
        <taxon>Pezizomycotina</taxon>
        <taxon>Sordariomycetes</taxon>
        <taxon>Sordariomycetidae</taxon>
        <taxon>Sordariales</taxon>
        <taxon>Chaetomiaceae</taxon>
        <taxon>Parachaetomium</taxon>
    </lineage>
</organism>
<dbReference type="AlphaFoldDB" id="A0AAN6PMI1"/>
<feature type="region of interest" description="Disordered" evidence="1">
    <location>
        <begin position="148"/>
        <end position="172"/>
    </location>
</feature>
<feature type="compositionally biased region" description="Low complexity" evidence="1">
    <location>
        <begin position="29"/>
        <end position="46"/>
    </location>
</feature>
<feature type="compositionally biased region" description="Basic residues" evidence="1">
    <location>
        <begin position="160"/>
        <end position="172"/>
    </location>
</feature>
<evidence type="ECO:0000313" key="3">
    <source>
        <dbReference type="Proteomes" id="UP001303115"/>
    </source>
</evidence>
<feature type="compositionally biased region" description="Basic and acidic residues" evidence="1">
    <location>
        <begin position="94"/>
        <end position="105"/>
    </location>
</feature>
<keyword evidence="3" id="KW-1185">Reference proteome</keyword>
<feature type="compositionally biased region" description="Basic and acidic residues" evidence="1">
    <location>
        <begin position="55"/>
        <end position="64"/>
    </location>
</feature>
<sequence>MSMSSGGPPANPPASLYGFPNPATLAGRSQFSQSFMSSGSAASSSATDDNFTAQMRDRQARGKDPYNSADGSDGGNLSDRESGPGAKLRLGSGRVEKEDFARAESRQKAVAFLDNPELLMMYAQSTGDTIAAARLHFTKMLCGYDEEEAEHTATHSAFSHPRRDHHPRAGAN</sequence>
<evidence type="ECO:0000256" key="1">
    <source>
        <dbReference type="SAM" id="MobiDB-lite"/>
    </source>
</evidence>
<name>A0AAN6PMI1_9PEZI</name>
<gene>
    <name evidence="2" type="ORF">C8A01DRAFT_12944</name>
</gene>
<comment type="caution">
    <text evidence="2">The sequence shown here is derived from an EMBL/GenBank/DDBJ whole genome shotgun (WGS) entry which is preliminary data.</text>
</comment>